<evidence type="ECO:0000313" key="11">
    <source>
        <dbReference type="EMBL" id="EIC29534.1"/>
    </source>
</evidence>
<dbReference type="NCBIfam" id="NF004270">
    <property type="entry name" value="PRK05687.2-1"/>
    <property type="match status" value="1"/>
</dbReference>
<evidence type="ECO:0000256" key="5">
    <source>
        <dbReference type="ARBA" id="ARBA00022448"/>
    </source>
</evidence>
<keyword evidence="7" id="KW-1005">Bacterial flagellum biogenesis</keyword>
<evidence type="ECO:0000256" key="3">
    <source>
        <dbReference type="ARBA" id="ARBA00006602"/>
    </source>
</evidence>
<comment type="similarity">
    <text evidence="3">Belongs to the FliH family.</text>
</comment>
<evidence type="ECO:0000256" key="7">
    <source>
        <dbReference type="ARBA" id="ARBA00022795"/>
    </source>
</evidence>
<keyword evidence="6" id="KW-0963">Cytoplasm</keyword>
<dbReference type="InterPro" id="IPR000563">
    <property type="entry name" value="Flag_FliH"/>
</dbReference>
<dbReference type="PANTHER" id="PTHR34982:SF1">
    <property type="entry name" value="FLAGELLAR ASSEMBLY PROTEIN FLIH"/>
    <property type="match status" value="1"/>
</dbReference>
<dbReference type="HOGENOM" id="CLU_062625_0_1_6"/>
<dbReference type="STRING" id="686340.Metal_1765"/>
<keyword evidence="11" id="KW-0966">Cell projection</keyword>
<evidence type="ECO:0000256" key="6">
    <source>
        <dbReference type="ARBA" id="ARBA00022490"/>
    </source>
</evidence>
<evidence type="ECO:0000256" key="9">
    <source>
        <dbReference type="ARBA" id="ARBA00023225"/>
    </source>
</evidence>
<reference evidence="11 12" key="1">
    <citation type="journal article" date="2013" name="Genome Announc.">
        <title>Genome Sequence of the Obligate Gammaproteobacterial Methanotroph Methylomicrobium album Strain BG8.</title>
        <authorList>
            <person name="Kits K.D."/>
            <person name="Kalyuzhnaya M.G."/>
            <person name="Klotz M.G."/>
            <person name="Jetten M.S."/>
            <person name="Op den Camp H.J."/>
            <person name="Vuilleumier S."/>
            <person name="Bringel F."/>
            <person name="Dispirito A.A."/>
            <person name="Murrell J.C."/>
            <person name="Bruce D."/>
            <person name="Cheng J.F."/>
            <person name="Copeland A."/>
            <person name="Goodwin L."/>
            <person name="Hauser L."/>
            <person name="Lajus A."/>
            <person name="Land M.L."/>
            <person name="Lapidus A."/>
            <person name="Lucas S."/>
            <person name="Medigue C."/>
            <person name="Pitluck S."/>
            <person name="Woyke T."/>
            <person name="Zeytun A."/>
            <person name="Stein L.Y."/>
        </authorList>
    </citation>
    <scope>NUCLEOTIDE SEQUENCE [LARGE SCALE GENOMIC DNA]</scope>
    <source>
        <strain evidence="11 12">BG8</strain>
    </source>
</reference>
<evidence type="ECO:0000256" key="1">
    <source>
        <dbReference type="ARBA" id="ARBA00003041"/>
    </source>
</evidence>
<dbReference type="PANTHER" id="PTHR34982">
    <property type="entry name" value="YOP PROTEINS TRANSLOCATION PROTEIN L"/>
    <property type="match status" value="1"/>
</dbReference>
<keyword evidence="8" id="KW-0653">Protein transport</keyword>
<dbReference type="GO" id="GO:0015031">
    <property type="term" value="P:protein transport"/>
    <property type="evidence" value="ECO:0007669"/>
    <property type="project" value="UniProtKB-KW"/>
</dbReference>
<dbReference type="eggNOG" id="COG1317">
    <property type="taxonomic scope" value="Bacteria"/>
</dbReference>
<keyword evidence="11" id="KW-0969">Cilium</keyword>
<dbReference type="GO" id="GO:0003774">
    <property type="term" value="F:cytoskeletal motor activity"/>
    <property type="evidence" value="ECO:0007669"/>
    <property type="project" value="InterPro"/>
</dbReference>
<evidence type="ECO:0000256" key="4">
    <source>
        <dbReference type="ARBA" id="ARBA00016507"/>
    </source>
</evidence>
<dbReference type="GO" id="GO:0005829">
    <property type="term" value="C:cytosol"/>
    <property type="evidence" value="ECO:0007669"/>
    <property type="project" value="TreeGrafter"/>
</dbReference>
<feature type="domain" description="Flagellar assembly protein FliH/Type III secretion system HrpE" evidence="10">
    <location>
        <begin position="106"/>
        <end position="230"/>
    </location>
</feature>
<dbReference type="GO" id="GO:0009288">
    <property type="term" value="C:bacterial-type flagellum"/>
    <property type="evidence" value="ECO:0007669"/>
    <property type="project" value="InterPro"/>
</dbReference>
<dbReference type="AlphaFoldDB" id="H8GMY2"/>
<organism evidence="11 12">
    <name type="scientific">Methylomicrobium album BG8</name>
    <dbReference type="NCBI Taxonomy" id="686340"/>
    <lineage>
        <taxon>Bacteria</taxon>
        <taxon>Pseudomonadati</taxon>
        <taxon>Pseudomonadota</taxon>
        <taxon>Gammaproteobacteria</taxon>
        <taxon>Methylococcales</taxon>
        <taxon>Methylococcaceae</taxon>
        <taxon>Methylomicrobium</taxon>
    </lineage>
</organism>
<dbReference type="InterPro" id="IPR018035">
    <property type="entry name" value="Flagellar_FliH/T3SS_HrpE"/>
</dbReference>
<comment type="subcellular location">
    <subcellularLocation>
        <location evidence="2">Cytoplasm</location>
    </subcellularLocation>
</comment>
<comment type="function">
    <text evidence="1">Needed for flagellar regrowth and assembly.</text>
</comment>
<dbReference type="GO" id="GO:0071973">
    <property type="term" value="P:bacterial-type flagellum-dependent cell motility"/>
    <property type="evidence" value="ECO:0007669"/>
    <property type="project" value="InterPro"/>
</dbReference>
<gene>
    <name evidence="11" type="ORF">Metal_1765</name>
</gene>
<keyword evidence="11" id="KW-0282">Flagellum</keyword>
<evidence type="ECO:0000313" key="12">
    <source>
        <dbReference type="Proteomes" id="UP000005090"/>
    </source>
</evidence>
<evidence type="ECO:0000256" key="8">
    <source>
        <dbReference type="ARBA" id="ARBA00022927"/>
    </source>
</evidence>
<dbReference type="Proteomes" id="UP000005090">
    <property type="component" value="Chromosome"/>
</dbReference>
<keyword evidence="12" id="KW-1185">Reference proteome</keyword>
<dbReference type="RefSeq" id="WP_005371456.1">
    <property type="nucleotide sequence ID" value="NZ_CM001475.1"/>
</dbReference>
<protein>
    <recommendedName>
        <fullName evidence="4">Flagellar assembly protein FliH</fullName>
    </recommendedName>
</protein>
<name>H8GMY2_METAL</name>
<sequence length="244" mass="27021">MTNSSKTSGFSLPETETFELWNLPEVSTPGTREKAEAPVLVSGRTPKLTVEEIEAVQKQAYEEAFAQGKQDGFRQGFDEGVKKGFDEGLTEGIKKGYDENQHLLQEQAAEFARLMESLSEPFKVLDDEVEKELVKLAIAIATQIIRREIKMDPGQIIAAVKESIKILPLSSQKIYLHLHPDDAELVRSVLAPTELSPPWNLIEDPLITRGGCKVDTEVSHIDASMENRLASVISTLFGGERQGD</sequence>
<evidence type="ECO:0000256" key="2">
    <source>
        <dbReference type="ARBA" id="ARBA00004496"/>
    </source>
</evidence>
<evidence type="ECO:0000259" key="10">
    <source>
        <dbReference type="Pfam" id="PF02108"/>
    </source>
</evidence>
<proteinExistence type="inferred from homology"/>
<accession>H8GMY2</accession>
<dbReference type="PRINTS" id="PR01003">
    <property type="entry name" value="FLGFLIH"/>
</dbReference>
<dbReference type="GO" id="GO:0044781">
    <property type="term" value="P:bacterial-type flagellum organization"/>
    <property type="evidence" value="ECO:0007669"/>
    <property type="project" value="UniProtKB-KW"/>
</dbReference>
<keyword evidence="9" id="KW-1006">Bacterial flagellum protein export</keyword>
<dbReference type="EMBL" id="CM001475">
    <property type="protein sequence ID" value="EIC29534.1"/>
    <property type="molecule type" value="Genomic_DNA"/>
</dbReference>
<dbReference type="InterPro" id="IPR051472">
    <property type="entry name" value="T3SS_Stator/FliH"/>
</dbReference>
<dbReference type="Pfam" id="PF02108">
    <property type="entry name" value="FliH"/>
    <property type="match status" value="1"/>
</dbReference>
<keyword evidence="5" id="KW-0813">Transport</keyword>